<keyword evidence="2" id="KW-0479">Metal-binding</keyword>
<dbReference type="Gene3D" id="3.40.720.10">
    <property type="entry name" value="Alkaline Phosphatase, subunit A"/>
    <property type="match status" value="1"/>
</dbReference>
<dbReference type="PROSITE" id="PS00149">
    <property type="entry name" value="SULFATASE_2"/>
    <property type="match status" value="1"/>
</dbReference>
<accession>A0A327QTP9</accession>
<dbReference type="InterPro" id="IPR017850">
    <property type="entry name" value="Alkaline_phosphatase_core_sf"/>
</dbReference>
<dbReference type="Gene3D" id="3.30.1120.10">
    <property type="match status" value="1"/>
</dbReference>
<name>A0A327QTP9_9FLAO</name>
<dbReference type="InterPro" id="IPR050738">
    <property type="entry name" value="Sulfatase"/>
</dbReference>
<dbReference type="SUPFAM" id="SSF53649">
    <property type="entry name" value="Alkaline phosphatase-like"/>
    <property type="match status" value="1"/>
</dbReference>
<dbReference type="EMBL" id="QLLN01000007">
    <property type="protein sequence ID" value="RAJ07996.1"/>
    <property type="molecule type" value="Genomic_DNA"/>
</dbReference>
<comment type="caution">
    <text evidence="7">The sequence shown here is derived from an EMBL/GenBank/DDBJ whole genome shotgun (WGS) entry which is preliminary data.</text>
</comment>
<comment type="similarity">
    <text evidence="1">Belongs to the sulfatase family.</text>
</comment>
<protein>
    <submittedName>
        <fullName evidence="7">Arylsulfatase A-like enzyme</fullName>
    </submittedName>
</protein>
<dbReference type="InterPro" id="IPR000917">
    <property type="entry name" value="Sulfatase_N"/>
</dbReference>
<dbReference type="Pfam" id="PF00884">
    <property type="entry name" value="Sulfatase"/>
    <property type="match status" value="1"/>
</dbReference>
<evidence type="ECO:0000313" key="7">
    <source>
        <dbReference type="EMBL" id="RAJ07996.1"/>
    </source>
</evidence>
<dbReference type="PANTHER" id="PTHR42693:SF53">
    <property type="entry name" value="ENDO-4-O-SULFATASE"/>
    <property type="match status" value="1"/>
</dbReference>
<dbReference type="GO" id="GO:0004065">
    <property type="term" value="F:arylsulfatase activity"/>
    <property type="evidence" value="ECO:0007669"/>
    <property type="project" value="TreeGrafter"/>
</dbReference>
<feature type="domain" description="Sulfatase N-terminal" evidence="6">
    <location>
        <begin position="26"/>
        <end position="363"/>
    </location>
</feature>
<keyword evidence="3" id="KW-0378">Hydrolase</keyword>
<evidence type="ECO:0000256" key="3">
    <source>
        <dbReference type="ARBA" id="ARBA00022801"/>
    </source>
</evidence>
<dbReference type="GO" id="GO:0046872">
    <property type="term" value="F:metal ion binding"/>
    <property type="evidence" value="ECO:0007669"/>
    <property type="project" value="UniProtKB-KW"/>
</dbReference>
<dbReference type="InterPro" id="IPR024607">
    <property type="entry name" value="Sulfatase_CS"/>
</dbReference>
<keyword evidence="5" id="KW-0732">Signal</keyword>
<proteinExistence type="inferred from homology"/>
<feature type="chain" id="PRO_5016330117" evidence="5">
    <location>
        <begin position="21"/>
        <end position="511"/>
    </location>
</feature>
<evidence type="ECO:0000256" key="2">
    <source>
        <dbReference type="ARBA" id="ARBA00022723"/>
    </source>
</evidence>
<sequence length="511" mass="56838">MKEFLIIGLLGVILSTSLFAQQQTKPNVIFIYADDMGYGEVQALNPTHSKIPTPNLNQLAAEGMVFTDAHTSSSVCTPSRYGLMTGRYNWRTRLQRGIVGGGSEPLIEADRMTLGSLFRGKGYSTSIVGKWHLDYHYELPSGTKKPSRQKMTETHFYAPAPIGTHIPDGPISRGFDEFYGFQQSADMSSIVQDDTIIKEIPFIETLPDLTKEVVRQIDDKAAAAKSGKPFFIYFAQNSPHSPVAPAPNWKGKGTLGEYSDFVAQTDGSVGEVMEALNRNGLSENTIVIFSSDNGTSQGREVDISYLESKNHFPSSKLRGYKADLWDGGHRVPFILRWPEKVKAHSQSNQLICLTDMMATFAEMLSEELPDEVGEDSFSFFNSWFGKAVNNPRESIVHHSVHGRFSIRKGDWKLLLAPGSGGRTAPFGIETIKLGLPQVQLYNMKEDLGEKNNLVAQYPEKITDLIALLESYVSKGRSTLGAIQKNEVEIDIWKNELNSTEPHPSYRKSKKN</sequence>
<gene>
    <name evidence="7" type="ORF">LV92_03559</name>
</gene>
<dbReference type="PROSITE" id="PS00523">
    <property type="entry name" value="SULFATASE_1"/>
    <property type="match status" value="1"/>
</dbReference>
<organism evidence="7 8">
    <name type="scientific">Arenibacter echinorum</name>
    <dbReference type="NCBI Taxonomy" id="440515"/>
    <lineage>
        <taxon>Bacteria</taxon>
        <taxon>Pseudomonadati</taxon>
        <taxon>Bacteroidota</taxon>
        <taxon>Flavobacteriia</taxon>
        <taxon>Flavobacteriales</taxon>
        <taxon>Flavobacteriaceae</taxon>
        <taxon>Arenibacter</taxon>
    </lineage>
</organism>
<feature type="signal peptide" evidence="5">
    <location>
        <begin position="1"/>
        <end position="20"/>
    </location>
</feature>
<evidence type="ECO:0000256" key="1">
    <source>
        <dbReference type="ARBA" id="ARBA00008779"/>
    </source>
</evidence>
<dbReference type="RefSeq" id="WP_111624914.1">
    <property type="nucleotide sequence ID" value="NZ_QLLN01000007.1"/>
</dbReference>
<evidence type="ECO:0000256" key="5">
    <source>
        <dbReference type="SAM" id="SignalP"/>
    </source>
</evidence>
<reference evidence="7 8" key="1">
    <citation type="submission" date="2018-06" db="EMBL/GenBank/DDBJ databases">
        <title>Genomic Encyclopedia of Archaeal and Bacterial Type Strains, Phase II (KMG-II): from individual species to whole genera.</title>
        <authorList>
            <person name="Goeker M."/>
        </authorList>
    </citation>
    <scope>NUCLEOTIDE SEQUENCE [LARGE SCALE GENOMIC DNA]</scope>
    <source>
        <strain evidence="7 8">DSM 23522</strain>
    </source>
</reference>
<evidence type="ECO:0000259" key="6">
    <source>
        <dbReference type="Pfam" id="PF00884"/>
    </source>
</evidence>
<keyword evidence="8" id="KW-1185">Reference proteome</keyword>
<dbReference type="CDD" id="cd16143">
    <property type="entry name" value="ARS_like"/>
    <property type="match status" value="1"/>
</dbReference>
<evidence type="ECO:0000256" key="4">
    <source>
        <dbReference type="ARBA" id="ARBA00022837"/>
    </source>
</evidence>
<dbReference type="AlphaFoldDB" id="A0A327QTP9"/>
<evidence type="ECO:0000313" key="8">
    <source>
        <dbReference type="Proteomes" id="UP000249696"/>
    </source>
</evidence>
<dbReference type="PANTHER" id="PTHR42693">
    <property type="entry name" value="ARYLSULFATASE FAMILY MEMBER"/>
    <property type="match status" value="1"/>
</dbReference>
<dbReference type="Proteomes" id="UP000249696">
    <property type="component" value="Unassembled WGS sequence"/>
</dbReference>
<dbReference type="OrthoDB" id="9765065at2"/>
<keyword evidence="4" id="KW-0106">Calcium</keyword>